<protein>
    <recommendedName>
        <fullName evidence="1">Pyruvate phosphate dikinase AMP/ATP-binding domain-containing protein</fullName>
    </recommendedName>
</protein>
<name>X1L3M5_9ZZZZ</name>
<gene>
    <name evidence="2" type="ORF">S06H3_07161</name>
</gene>
<comment type="caution">
    <text evidence="2">The sequence shown here is derived from an EMBL/GenBank/DDBJ whole genome shotgun (WGS) entry which is preliminary data.</text>
</comment>
<dbReference type="SUPFAM" id="SSF56059">
    <property type="entry name" value="Glutathione synthetase ATP-binding domain-like"/>
    <property type="match status" value="1"/>
</dbReference>
<feature type="domain" description="Pyruvate phosphate dikinase AMP/ATP-binding" evidence="1">
    <location>
        <begin position="3"/>
        <end position="245"/>
    </location>
</feature>
<dbReference type="AlphaFoldDB" id="X1L3M5"/>
<dbReference type="InterPro" id="IPR002192">
    <property type="entry name" value="PPDK_AMP/ATP-bd"/>
</dbReference>
<sequence>KYESVFCVNQGNPNERLKAFLRAVLRVYASTLSKEALMYRFQRGLLDHDEQMALLVQRVSGSVFGNLFFPLVSGVGLSHNPYSWSKKIDPESGVIRIVCGLGTRAVDRHDDDYTRVVALNAPQLTPEKNFDKFRQFAQKRIDVLDVDTNEFRFINFNDMRKKASDFPAEIISSPAYENTQVSLDYHDHWILTFKKLLTETTFVANMQEMLTTLQKAYEYPVDTEFTVNFKNDESYQINLLQCRPDIIEKYPFNLFDNLIRYLWATVRESFTLP</sequence>
<dbReference type="Gene3D" id="3.30.470.20">
    <property type="entry name" value="ATP-grasp fold, B domain"/>
    <property type="match status" value="1"/>
</dbReference>
<evidence type="ECO:0000313" key="2">
    <source>
        <dbReference type="EMBL" id="GAH97029.1"/>
    </source>
</evidence>
<dbReference type="EMBL" id="BARV01002868">
    <property type="protein sequence ID" value="GAH97029.1"/>
    <property type="molecule type" value="Genomic_DNA"/>
</dbReference>
<dbReference type="GO" id="GO:0005524">
    <property type="term" value="F:ATP binding"/>
    <property type="evidence" value="ECO:0007669"/>
    <property type="project" value="InterPro"/>
</dbReference>
<organism evidence="2">
    <name type="scientific">marine sediment metagenome</name>
    <dbReference type="NCBI Taxonomy" id="412755"/>
    <lineage>
        <taxon>unclassified sequences</taxon>
        <taxon>metagenomes</taxon>
        <taxon>ecological metagenomes</taxon>
    </lineage>
</organism>
<dbReference type="Pfam" id="PF01326">
    <property type="entry name" value="PPDK_N"/>
    <property type="match status" value="1"/>
</dbReference>
<accession>X1L3M5</accession>
<proteinExistence type="predicted"/>
<dbReference type="GO" id="GO:0016301">
    <property type="term" value="F:kinase activity"/>
    <property type="evidence" value="ECO:0007669"/>
    <property type="project" value="InterPro"/>
</dbReference>
<dbReference type="Gene3D" id="3.30.1490.20">
    <property type="entry name" value="ATP-grasp fold, A domain"/>
    <property type="match status" value="1"/>
</dbReference>
<evidence type="ECO:0000259" key="1">
    <source>
        <dbReference type="Pfam" id="PF01326"/>
    </source>
</evidence>
<dbReference type="InterPro" id="IPR013815">
    <property type="entry name" value="ATP_grasp_subdomain_1"/>
</dbReference>
<feature type="non-terminal residue" evidence="2">
    <location>
        <position position="1"/>
    </location>
</feature>
<reference evidence="2" key="1">
    <citation type="journal article" date="2014" name="Front. Microbiol.">
        <title>High frequency of phylogenetically diverse reductive dehalogenase-homologous genes in deep subseafloor sedimentary metagenomes.</title>
        <authorList>
            <person name="Kawai M."/>
            <person name="Futagami T."/>
            <person name="Toyoda A."/>
            <person name="Takaki Y."/>
            <person name="Nishi S."/>
            <person name="Hori S."/>
            <person name="Arai W."/>
            <person name="Tsubouchi T."/>
            <person name="Morono Y."/>
            <person name="Uchiyama I."/>
            <person name="Ito T."/>
            <person name="Fujiyama A."/>
            <person name="Inagaki F."/>
            <person name="Takami H."/>
        </authorList>
    </citation>
    <scope>NUCLEOTIDE SEQUENCE</scope>
    <source>
        <strain evidence="2">Expedition CK06-06</strain>
    </source>
</reference>